<dbReference type="Proteomes" id="UP000275910">
    <property type="component" value="Unassembled WGS sequence"/>
</dbReference>
<dbReference type="AlphaFoldDB" id="A0A3N2RMU8"/>
<accession>A0A3N2RMU8</accession>
<dbReference type="RefSeq" id="WP_123646097.1">
    <property type="nucleotide sequence ID" value="NZ_RCTY01000010.1"/>
</dbReference>
<reference evidence="1 2" key="1">
    <citation type="submission" date="2018-10" db="EMBL/GenBank/DDBJ databases">
        <title>The genome of Lysobacter enzymogenes OH11.</title>
        <authorList>
            <person name="Liu F."/>
            <person name="Zhao Y."/>
            <person name="Qian G."/>
            <person name="Chen Y."/>
            <person name="Xu H."/>
        </authorList>
    </citation>
    <scope>NUCLEOTIDE SEQUENCE [LARGE SCALE GENOMIC DNA]</scope>
    <source>
        <strain evidence="1 2">OH11</strain>
    </source>
</reference>
<protein>
    <recommendedName>
        <fullName evidence="3">Mor transcription activator domain-containing protein</fullName>
    </recommendedName>
</protein>
<dbReference type="EMBL" id="RCTY01000010">
    <property type="protein sequence ID" value="ROU08696.1"/>
    <property type="molecule type" value="Genomic_DNA"/>
</dbReference>
<proteinExistence type="predicted"/>
<name>A0A3N2RMU8_LYSEN</name>
<evidence type="ECO:0000313" key="1">
    <source>
        <dbReference type="EMBL" id="ROU08696.1"/>
    </source>
</evidence>
<comment type="caution">
    <text evidence="1">The sequence shown here is derived from an EMBL/GenBank/DDBJ whole genome shotgun (WGS) entry which is preliminary data.</text>
</comment>
<evidence type="ECO:0000313" key="2">
    <source>
        <dbReference type="Proteomes" id="UP000275910"/>
    </source>
</evidence>
<evidence type="ECO:0008006" key="3">
    <source>
        <dbReference type="Google" id="ProtNLM"/>
    </source>
</evidence>
<organism evidence="1 2">
    <name type="scientific">Lysobacter enzymogenes</name>
    <dbReference type="NCBI Taxonomy" id="69"/>
    <lineage>
        <taxon>Bacteria</taxon>
        <taxon>Pseudomonadati</taxon>
        <taxon>Pseudomonadota</taxon>
        <taxon>Gammaproteobacteria</taxon>
        <taxon>Lysobacterales</taxon>
        <taxon>Lysobacteraceae</taxon>
        <taxon>Lysobacter</taxon>
    </lineage>
</organism>
<sequence length="175" mass="18585">MAGTAAFIASMDLHATPLPPAAAAAAAPPCFAGLPTPDGENFHALCEFCQRHRVQTLAALPWAAAEIAESCGFAAMLRLVHRHGGRRVYLPRGRGACASRLGLDAELDAAVHRRLLDRASAAGTIEIPSAWGVFVALRRVAIRAAVRAGGDQREIAHAFGVTERHLRREVDALRA</sequence>
<gene>
    <name evidence="1" type="ORF">D9T17_03340</name>
</gene>